<evidence type="ECO:0000313" key="3">
    <source>
        <dbReference type="EMBL" id="KAL3818343.1"/>
    </source>
</evidence>
<protein>
    <submittedName>
        <fullName evidence="3">Uncharacterized protein</fullName>
    </submittedName>
</protein>
<evidence type="ECO:0000313" key="4">
    <source>
        <dbReference type="Proteomes" id="UP001634393"/>
    </source>
</evidence>
<dbReference type="EMBL" id="JBJXBP010000007">
    <property type="protein sequence ID" value="KAL3818343.1"/>
    <property type="molecule type" value="Genomic_DNA"/>
</dbReference>
<keyword evidence="4" id="KW-1185">Reference proteome</keyword>
<gene>
    <name evidence="3" type="ORF">ACJIZ3_004248</name>
</gene>
<evidence type="ECO:0000256" key="1">
    <source>
        <dbReference type="SAM" id="Coils"/>
    </source>
</evidence>
<sequence>MACKEQQHQENHEHHHFEKLLSSYLGLSFTIFLGFLPKNSISLLPTLQNKNKVLTFKLIRAEEQLNQLISRRKEDSKANARVVEIFASHRHSWQQEEKRLLQQIDEGIEEIAYLKSKVEDFERVEADLNTNIEDLKREVGEREEMLNFMSRSNCEMRNNSGDGVSEGVDLGEEECYNGGGVDEMQGVYGQSDNGFSSDFLNSAASKFWSEKASLWQDMQYESLESTYQLKHFSARRESPWKVDGDSTGISSKLKLLEQELMNMEKIVKADLSKLPSHMRKQAKRYQSLAANIDDLCRRMQASDPCEPNLSPEFRTQRQTEFWLEAVRLQQRASETNQKLMALQSETSKSYHGEEVEGQAKQATRRSLDSIRNNFKEIQRNLEIWLARIMGDLEGILARDGASRVREYYVSGYPFVQ</sequence>
<proteinExistence type="predicted"/>
<dbReference type="PANTHER" id="PTHR47747:SF3">
    <property type="entry name" value="OS03G0853600 PROTEIN"/>
    <property type="match status" value="1"/>
</dbReference>
<evidence type="ECO:0000256" key="2">
    <source>
        <dbReference type="SAM" id="Phobius"/>
    </source>
</evidence>
<keyword evidence="2" id="KW-0472">Membrane</keyword>
<reference evidence="3 4" key="1">
    <citation type="submission" date="2024-12" db="EMBL/GenBank/DDBJ databases">
        <title>The unique morphological basis and parallel evolutionary history of personate flowers in Penstemon.</title>
        <authorList>
            <person name="Depatie T.H."/>
            <person name="Wessinger C.A."/>
        </authorList>
    </citation>
    <scope>NUCLEOTIDE SEQUENCE [LARGE SCALE GENOMIC DNA]</scope>
    <source>
        <strain evidence="3">WTNN_2</strain>
        <tissue evidence="3">Leaf</tissue>
    </source>
</reference>
<dbReference type="PANTHER" id="PTHR47747">
    <property type="entry name" value="RIBONUCLEASE P PROTEIN SUBUNIT P38-LIKE PROTEIN"/>
    <property type="match status" value="1"/>
</dbReference>
<dbReference type="Proteomes" id="UP001634393">
    <property type="component" value="Unassembled WGS sequence"/>
</dbReference>
<comment type="caution">
    <text evidence="3">The sequence shown here is derived from an EMBL/GenBank/DDBJ whole genome shotgun (WGS) entry which is preliminary data.</text>
</comment>
<keyword evidence="1" id="KW-0175">Coiled coil</keyword>
<organism evidence="3 4">
    <name type="scientific">Penstemon smallii</name>
    <dbReference type="NCBI Taxonomy" id="265156"/>
    <lineage>
        <taxon>Eukaryota</taxon>
        <taxon>Viridiplantae</taxon>
        <taxon>Streptophyta</taxon>
        <taxon>Embryophyta</taxon>
        <taxon>Tracheophyta</taxon>
        <taxon>Spermatophyta</taxon>
        <taxon>Magnoliopsida</taxon>
        <taxon>eudicotyledons</taxon>
        <taxon>Gunneridae</taxon>
        <taxon>Pentapetalae</taxon>
        <taxon>asterids</taxon>
        <taxon>lamiids</taxon>
        <taxon>Lamiales</taxon>
        <taxon>Plantaginaceae</taxon>
        <taxon>Cheloneae</taxon>
        <taxon>Penstemon</taxon>
    </lineage>
</organism>
<feature type="coiled-coil region" evidence="1">
    <location>
        <begin position="325"/>
        <end position="387"/>
    </location>
</feature>
<feature type="transmembrane region" description="Helical" evidence="2">
    <location>
        <begin position="20"/>
        <end position="37"/>
    </location>
</feature>
<keyword evidence="2" id="KW-1133">Transmembrane helix</keyword>
<name>A0ABD3S1J6_9LAMI</name>
<dbReference type="AlphaFoldDB" id="A0ABD3S1J6"/>
<keyword evidence="2" id="KW-0812">Transmembrane</keyword>
<accession>A0ABD3S1J6</accession>
<feature type="coiled-coil region" evidence="1">
    <location>
        <begin position="118"/>
        <end position="145"/>
    </location>
</feature>